<feature type="compositionally biased region" description="Low complexity" evidence="1">
    <location>
        <begin position="93"/>
        <end position="131"/>
    </location>
</feature>
<proteinExistence type="predicted"/>
<sequence>MSFLLAGRSFLVAPLLASLTLLLFLVLSPSHPVDRPHIYKRDVVHVLEQRRKDRVTTTEVTTTIFTTSSATLSVFPEDASLSVSSHTHHHGHSTAASAPPSSSTSPSSAGFSSSSSSSTSSLSPSVPLTSSTSSTSFFVASTTSSTSSHVLAPTPLSPTPATTLFVTDDPLSAVSPTLPTSPSQAHPAPSSPPIAVDATSTGFWSNKGAVGGVFTVVGLIIAGILVFLLVTYIKRVKKNRSRRYDEELYSTFFDQGGHSRNGSSNGPSSLNYPPIDPFAAGEVVQVLGSAASLHHGFSGTAVGSSSPPGSKTGHGGYVSDDGHSSHGHSSSMHHGFSSISYHTGHSGSRANLARSDSPTFSQLPKSAPLPVSYPKSHTEDPFSNAAAVPLSANTVSSTYTVPSPLLGAGQVIPNRQADSDASYYADQIHSYYYGAGATAPSAPRSFGQAF</sequence>
<feature type="compositionally biased region" description="Polar residues" evidence="1">
    <location>
        <begin position="341"/>
        <end position="364"/>
    </location>
</feature>
<keyword evidence="3" id="KW-0732">Signal</keyword>
<feature type="region of interest" description="Disordered" evidence="1">
    <location>
        <begin position="299"/>
        <end position="380"/>
    </location>
</feature>
<protein>
    <submittedName>
        <fullName evidence="4">Uncharacterized protein</fullName>
    </submittedName>
</protein>
<name>A0AAD5W224_9AGAR</name>
<feature type="signal peptide" evidence="3">
    <location>
        <begin position="1"/>
        <end position="30"/>
    </location>
</feature>
<evidence type="ECO:0000256" key="3">
    <source>
        <dbReference type="SAM" id="SignalP"/>
    </source>
</evidence>
<evidence type="ECO:0000256" key="2">
    <source>
        <dbReference type="SAM" id="Phobius"/>
    </source>
</evidence>
<feature type="region of interest" description="Disordered" evidence="1">
    <location>
        <begin position="83"/>
        <end position="131"/>
    </location>
</feature>
<keyword evidence="2" id="KW-0812">Transmembrane</keyword>
<gene>
    <name evidence="4" type="ORF">NP233_g587</name>
</gene>
<comment type="caution">
    <text evidence="4">The sequence shown here is derived from an EMBL/GenBank/DDBJ whole genome shotgun (WGS) entry which is preliminary data.</text>
</comment>
<dbReference type="EMBL" id="JANIEX010000017">
    <property type="protein sequence ID" value="KAJ3576194.1"/>
    <property type="molecule type" value="Genomic_DNA"/>
</dbReference>
<evidence type="ECO:0000313" key="5">
    <source>
        <dbReference type="Proteomes" id="UP001213000"/>
    </source>
</evidence>
<keyword evidence="5" id="KW-1185">Reference proteome</keyword>
<keyword evidence="2" id="KW-0472">Membrane</keyword>
<organism evidence="4 5">
    <name type="scientific">Leucocoprinus birnbaumii</name>
    <dbReference type="NCBI Taxonomy" id="56174"/>
    <lineage>
        <taxon>Eukaryota</taxon>
        <taxon>Fungi</taxon>
        <taxon>Dikarya</taxon>
        <taxon>Basidiomycota</taxon>
        <taxon>Agaricomycotina</taxon>
        <taxon>Agaricomycetes</taxon>
        <taxon>Agaricomycetidae</taxon>
        <taxon>Agaricales</taxon>
        <taxon>Agaricineae</taxon>
        <taxon>Agaricaceae</taxon>
        <taxon>Leucocoprinus</taxon>
    </lineage>
</organism>
<feature type="chain" id="PRO_5041980857" evidence="3">
    <location>
        <begin position="31"/>
        <end position="450"/>
    </location>
</feature>
<accession>A0AAD5W224</accession>
<evidence type="ECO:0000256" key="1">
    <source>
        <dbReference type="SAM" id="MobiDB-lite"/>
    </source>
</evidence>
<dbReference type="AlphaFoldDB" id="A0AAD5W224"/>
<feature type="transmembrane region" description="Helical" evidence="2">
    <location>
        <begin position="209"/>
        <end position="233"/>
    </location>
</feature>
<reference evidence="4" key="1">
    <citation type="submission" date="2022-07" db="EMBL/GenBank/DDBJ databases">
        <title>Genome Sequence of Leucocoprinus birnbaumii.</title>
        <authorList>
            <person name="Buettner E."/>
        </authorList>
    </citation>
    <scope>NUCLEOTIDE SEQUENCE</scope>
    <source>
        <strain evidence="4">VT141</strain>
    </source>
</reference>
<feature type="compositionally biased region" description="Low complexity" evidence="1">
    <location>
        <begin position="327"/>
        <end position="340"/>
    </location>
</feature>
<dbReference type="Proteomes" id="UP001213000">
    <property type="component" value="Unassembled WGS sequence"/>
</dbReference>
<keyword evidence="2" id="KW-1133">Transmembrane helix</keyword>
<feature type="region of interest" description="Disordered" evidence="1">
    <location>
        <begin position="173"/>
        <end position="192"/>
    </location>
</feature>
<evidence type="ECO:0000313" key="4">
    <source>
        <dbReference type="EMBL" id="KAJ3576194.1"/>
    </source>
</evidence>